<dbReference type="OrthoDB" id="823504at2759"/>
<protein>
    <submittedName>
        <fullName evidence="5">Uncharacterized protein</fullName>
    </submittedName>
</protein>
<dbReference type="PROSITE" id="PS50297">
    <property type="entry name" value="ANK_REP_REGION"/>
    <property type="match status" value="2"/>
</dbReference>
<reference evidence="5" key="1">
    <citation type="journal article" date="2019" name="G3 (Bethesda)">
        <title>Genome Assemblies of Two Rare Opportunistic Yeast Pathogens: Diutina rugosa (syn. Candida rugosa) and Trichomonascus ciferrii (syn. Candida ciferrii).</title>
        <authorList>
            <person name="Mixao V."/>
            <person name="Saus E."/>
            <person name="Hansen A.P."/>
            <person name="Lass-Florl C."/>
            <person name="Gabaldon T."/>
        </authorList>
    </citation>
    <scope>NUCLEOTIDE SEQUENCE</scope>
    <source>
        <strain evidence="5">CBS 4856</strain>
    </source>
</reference>
<evidence type="ECO:0000256" key="2">
    <source>
        <dbReference type="ARBA" id="ARBA00023043"/>
    </source>
</evidence>
<organism evidence="5 6">
    <name type="scientific">Trichomonascus ciferrii</name>
    <dbReference type="NCBI Taxonomy" id="44093"/>
    <lineage>
        <taxon>Eukaryota</taxon>
        <taxon>Fungi</taxon>
        <taxon>Dikarya</taxon>
        <taxon>Ascomycota</taxon>
        <taxon>Saccharomycotina</taxon>
        <taxon>Dipodascomycetes</taxon>
        <taxon>Dipodascales</taxon>
        <taxon>Trichomonascaceae</taxon>
        <taxon>Trichomonascus</taxon>
        <taxon>Trichomonascus ciferrii complex</taxon>
    </lineage>
</organism>
<proteinExistence type="predicted"/>
<keyword evidence="1" id="KW-0677">Repeat</keyword>
<keyword evidence="6" id="KW-1185">Reference proteome</keyword>
<evidence type="ECO:0000313" key="5">
    <source>
        <dbReference type="EMBL" id="KAA8911979.1"/>
    </source>
</evidence>
<feature type="repeat" description="ANK" evidence="3">
    <location>
        <begin position="140"/>
        <end position="172"/>
    </location>
</feature>
<dbReference type="AlphaFoldDB" id="A0A642V3F9"/>
<dbReference type="InterPro" id="IPR002110">
    <property type="entry name" value="Ankyrin_rpt"/>
</dbReference>
<dbReference type="PROSITE" id="PS50088">
    <property type="entry name" value="ANK_REPEAT"/>
    <property type="match status" value="2"/>
</dbReference>
<feature type="repeat" description="ANK" evidence="3">
    <location>
        <begin position="107"/>
        <end position="139"/>
    </location>
</feature>
<dbReference type="SMART" id="SM00248">
    <property type="entry name" value="ANK"/>
    <property type="match status" value="4"/>
</dbReference>
<evidence type="ECO:0000256" key="4">
    <source>
        <dbReference type="SAM" id="MobiDB-lite"/>
    </source>
</evidence>
<dbReference type="PANTHER" id="PTHR24161:SF72">
    <property type="entry name" value="TARGET OF RAPAMYCIN COMPLEX 2 SUBUNIT AVO2"/>
    <property type="match status" value="1"/>
</dbReference>
<feature type="compositionally biased region" description="Pro residues" evidence="4">
    <location>
        <begin position="212"/>
        <end position="241"/>
    </location>
</feature>
<dbReference type="EMBL" id="SWFS01000267">
    <property type="protein sequence ID" value="KAA8911979.1"/>
    <property type="molecule type" value="Genomic_DNA"/>
</dbReference>
<gene>
    <name evidence="5" type="ORF">TRICI_003665</name>
</gene>
<evidence type="ECO:0000256" key="3">
    <source>
        <dbReference type="PROSITE-ProRule" id="PRU00023"/>
    </source>
</evidence>
<keyword evidence="2 3" id="KW-0040">ANK repeat</keyword>
<evidence type="ECO:0000256" key="1">
    <source>
        <dbReference type="ARBA" id="ARBA00022737"/>
    </source>
</evidence>
<sequence>MLEPSVRLRRAVVNGNLSAVRRLVRRYPGLLENVDAKNGWTSLHYAGYHGHYLVCVFLVQQGHDQEEISLDHGRNTPLHLAASQNHEQTVHFLAQHIPRCLDWRNRDWETALLVAARHGHDPCINLLLDFGADIDKGNAEGNRPIHVAAAYGHIKTLRTLVDRNADVQTPNAEGWRPVQYCSTYQVQDFLQSLIHEKAESTKKHQAFFKSPKPTPHSPPPKPPPKDAPATPPPPPLPPPQFQQPISPRSTPRSRLLDVSVANVHSPRRTSD</sequence>
<dbReference type="Proteomes" id="UP000761534">
    <property type="component" value="Unassembled WGS sequence"/>
</dbReference>
<comment type="caution">
    <text evidence="5">The sequence shown here is derived from an EMBL/GenBank/DDBJ whole genome shotgun (WGS) entry which is preliminary data.</text>
</comment>
<dbReference type="VEuPathDB" id="FungiDB:TRICI_003665"/>
<name>A0A642V3F9_9ASCO</name>
<dbReference type="Pfam" id="PF12796">
    <property type="entry name" value="Ank_2"/>
    <property type="match status" value="2"/>
</dbReference>
<feature type="region of interest" description="Disordered" evidence="4">
    <location>
        <begin position="200"/>
        <end position="271"/>
    </location>
</feature>
<dbReference type="Gene3D" id="1.25.40.20">
    <property type="entry name" value="Ankyrin repeat-containing domain"/>
    <property type="match status" value="2"/>
</dbReference>
<dbReference type="SUPFAM" id="SSF48403">
    <property type="entry name" value="Ankyrin repeat"/>
    <property type="match status" value="1"/>
</dbReference>
<accession>A0A642V3F9</accession>
<evidence type="ECO:0000313" key="6">
    <source>
        <dbReference type="Proteomes" id="UP000761534"/>
    </source>
</evidence>
<dbReference type="InterPro" id="IPR036770">
    <property type="entry name" value="Ankyrin_rpt-contain_sf"/>
</dbReference>
<dbReference type="PANTHER" id="PTHR24161">
    <property type="entry name" value="ANK_REP_REGION DOMAIN-CONTAINING PROTEIN-RELATED"/>
    <property type="match status" value="1"/>
</dbReference>